<evidence type="ECO:0000313" key="5">
    <source>
        <dbReference type="Proteomes" id="UP000285138"/>
    </source>
</evidence>
<dbReference type="PANTHER" id="PTHR10073:SF12">
    <property type="entry name" value="DNA MISMATCH REPAIR PROTEIN MLH1"/>
    <property type="match status" value="1"/>
</dbReference>
<dbReference type="Proteomes" id="UP000285138">
    <property type="component" value="Unassembled WGS sequence"/>
</dbReference>
<accession>A0A424YDW0</accession>
<dbReference type="EMBL" id="QZAA01000160">
    <property type="protein sequence ID" value="RQD75439.1"/>
    <property type="molecule type" value="Genomic_DNA"/>
</dbReference>
<dbReference type="GO" id="GO:0030983">
    <property type="term" value="F:mismatched DNA binding"/>
    <property type="evidence" value="ECO:0007669"/>
    <property type="project" value="InterPro"/>
</dbReference>
<reference evidence="4 5" key="1">
    <citation type="submission" date="2018-08" db="EMBL/GenBank/DDBJ databases">
        <title>The metabolism and importance of syntrophic acetate oxidation coupled to methane or sulfide production in haloalkaline environments.</title>
        <authorList>
            <person name="Timmers P.H.A."/>
            <person name="Vavourakis C.D."/>
            <person name="Sorokin D.Y."/>
            <person name="Sinninghe Damste J.S."/>
            <person name="Muyzer G."/>
            <person name="Stams A.J.M."/>
            <person name="Plugge C.M."/>
        </authorList>
    </citation>
    <scope>NUCLEOTIDE SEQUENCE [LARGE SCALE GENOMIC DNA]</scope>
    <source>
        <strain evidence="4">MSAO_Bac1</strain>
    </source>
</reference>
<dbReference type="InterPro" id="IPR036890">
    <property type="entry name" value="HATPase_C_sf"/>
</dbReference>
<dbReference type="PROSITE" id="PS00058">
    <property type="entry name" value="DNA_MISMATCH_REPAIR_1"/>
    <property type="match status" value="1"/>
</dbReference>
<dbReference type="PANTHER" id="PTHR10073">
    <property type="entry name" value="DNA MISMATCH REPAIR PROTEIN MLH, PMS, MUTL"/>
    <property type="match status" value="1"/>
</dbReference>
<keyword evidence="2" id="KW-0227">DNA damage</keyword>
<dbReference type="GO" id="GO:0005524">
    <property type="term" value="F:ATP binding"/>
    <property type="evidence" value="ECO:0007669"/>
    <property type="project" value="InterPro"/>
</dbReference>
<sequence length="222" mass="24488">MTDIILLDQETTNQIAAGEVIERPASVVKELVENSIDALAQKINIEITGGGLKRIRITDNGTGMSRENALLSLRRHATSKIKGPEDLNNINTLGFRGEALPSIASVSQLTLITRSQDNLEGTEIMVRGGEIVKDIPRGCPAGTDIIVEDLFFNTPARRKFLKSEGMEVGKISDLVNRLALSHPNISFSLKREERQILKTWGRGDLLEVISLIYGRNKARLFV</sequence>
<dbReference type="SUPFAM" id="SSF55874">
    <property type="entry name" value="ATPase domain of HSP90 chaperone/DNA topoisomerase II/histidine kinase"/>
    <property type="match status" value="1"/>
</dbReference>
<dbReference type="InterPro" id="IPR038973">
    <property type="entry name" value="MutL/Mlh/Pms-like"/>
</dbReference>
<dbReference type="InterPro" id="IPR002099">
    <property type="entry name" value="MutL/Mlh/PMS"/>
</dbReference>
<evidence type="ECO:0000313" key="4">
    <source>
        <dbReference type="EMBL" id="RQD75439.1"/>
    </source>
</evidence>
<evidence type="ECO:0000256" key="1">
    <source>
        <dbReference type="ARBA" id="ARBA00006082"/>
    </source>
</evidence>
<feature type="non-terminal residue" evidence="4">
    <location>
        <position position="222"/>
    </location>
</feature>
<name>A0A424YDW0_9FIRM</name>
<comment type="caution">
    <text evidence="4">The sequence shown here is derived from an EMBL/GenBank/DDBJ whole genome shotgun (WGS) entry which is preliminary data.</text>
</comment>
<dbReference type="GO" id="GO:0006298">
    <property type="term" value="P:mismatch repair"/>
    <property type="evidence" value="ECO:0007669"/>
    <property type="project" value="InterPro"/>
</dbReference>
<dbReference type="Pfam" id="PF13589">
    <property type="entry name" value="HATPase_c_3"/>
    <property type="match status" value="1"/>
</dbReference>
<dbReference type="GO" id="GO:0140664">
    <property type="term" value="F:ATP-dependent DNA damage sensor activity"/>
    <property type="evidence" value="ECO:0007669"/>
    <property type="project" value="InterPro"/>
</dbReference>
<dbReference type="Gene3D" id="3.30.565.10">
    <property type="entry name" value="Histidine kinase-like ATPase, C-terminal domain"/>
    <property type="match status" value="1"/>
</dbReference>
<evidence type="ECO:0000256" key="2">
    <source>
        <dbReference type="ARBA" id="ARBA00022763"/>
    </source>
</evidence>
<dbReference type="GO" id="GO:0016887">
    <property type="term" value="F:ATP hydrolysis activity"/>
    <property type="evidence" value="ECO:0007669"/>
    <property type="project" value="InterPro"/>
</dbReference>
<evidence type="ECO:0000256" key="3">
    <source>
        <dbReference type="ARBA" id="ARBA00023204"/>
    </source>
</evidence>
<proteinExistence type="inferred from homology"/>
<dbReference type="GO" id="GO:0032300">
    <property type="term" value="C:mismatch repair complex"/>
    <property type="evidence" value="ECO:0007669"/>
    <property type="project" value="InterPro"/>
</dbReference>
<gene>
    <name evidence="4" type="ORF">D5R97_06200</name>
</gene>
<dbReference type="CDD" id="cd16926">
    <property type="entry name" value="HATPase_MutL-MLH-PMS-like"/>
    <property type="match status" value="1"/>
</dbReference>
<dbReference type="FunFam" id="3.30.565.10:FF:000003">
    <property type="entry name" value="DNA mismatch repair endonuclease MutL"/>
    <property type="match status" value="1"/>
</dbReference>
<dbReference type="AlphaFoldDB" id="A0A424YDW0"/>
<keyword evidence="3" id="KW-0234">DNA repair</keyword>
<protein>
    <submittedName>
        <fullName evidence="4">DNA mismatch repair protein MutL</fullName>
    </submittedName>
</protein>
<organism evidence="4 5">
    <name type="scientific">Candidatus Syntrophonatronum acetioxidans</name>
    <dbReference type="NCBI Taxonomy" id="1795816"/>
    <lineage>
        <taxon>Bacteria</taxon>
        <taxon>Bacillati</taxon>
        <taxon>Bacillota</taxon>
        <taxon>Clostridia</taxon>
        <taxon>Eubacteriales</taxon>
        <taxon>Syntrophomonadaceae</taxon>
        <taxon>Candidatus Syntrophonatronum</taxon>
    </lineage>
</organism>
<dbReference type="InterPro" id="IPR014762">
    <property type="entry name" value="DNA_mismatch_repair_CS"/>
</dbReference>
<comment type="similarity">
    <text evidence="1">Belongs to the DNA mismatch repair MutL/HexB family.</text>
</comment>
<dbReference type="NCBIfam" id="TIGR00585">
    <property type="entry name" value="mutl"/>
    <property type="match status" value="1"/>
</dbReference>